<dbReference type="InterPro" id="IPR036526">
    <property type="entry name" value="C-N_Hydrolase_sf"/>
</dbReference>
<accession>A0A2P2BVT3</accession>
<dbReference type="AlphaFoldDB" id="A0A2P2BVT3"/>
<gene>
    <name evidence="3" type="ORF">FRIFI_1741</name>
</gene>
<feature type="domain" description="CN hydrolase" evidence="2">
    <location>
        <begin position="4"/>
        <end position="249"/>
    </location>
</feature>
<keyword evidence="4" id="KW-1185">Reference proteome</keyword>
<evidence type="ECO:0000313" key="4">
    <source>
        <dbReference type="Proteomes" id="UP000245695"/>
    </source>
</evidence>
<evidence type="ECO:0000259" key="2">
    <source>
        <dbReference type="PROSITE" id="PS50263"/>
    </source>
</evidence>
<dbReference type="GO" id="GO:0006541">
    <property type="term" value="P:glutamine metabolic process"/>
    <property type="evidence" value="ECO:0007669"/>
    <property type="project" value="TreeGrafter"/>
</dbReference>
<reference evidence="3 4" key="1">
    <citation type="submission" date="2014-09" db="EMBL/GenBank/DDBJ databases">
        <authorList>
            <person name="Hornung B.V."/>
        </authorList>
    </citation>
    <scope>NUCLEOTIDE SEQUENCE [LARGE SCALE GENOMIC DNA]</scope>
    <source>
        <strain evidence="3 4">FRIFI</strain>
    </source>
</reference>
<dbReference type="InterPro" id="IPR003010">
    <property type="entry name" value="C-N_Hydrolase"/>
</dbReference>
<keyword evidence="1" id="KW-0378">Hydrolase</keyword>
<dbReference type="GO" id="GO:0006107">
    <property type="term" value="P:oxaloacetate metabolic process"/>
    <property type="evidence" value="ECO:0007669"/>
    <property type="project" value="TreeGrafter"/>
</dbReference>
<proteinExistence type="predicted"/>
<dbReference type="EMBL" id="LN650648">
    <property type="protein sequence ID" value="CEI73274.1"/>
    <property type="molecule type" value="Genomic_DNA"/>
</dbReference>
<dbReference type="PANTHER" id="PTHR23088">
    <property type="entry name" value="NITRILASE-RELATED"/>
    <property type="match status" value="1"/>
</dbReference>
<dbReference type="Gene3D" id="3.60.110.10">
    <property type="entry name" value="Carbon-nitrogen hydrolase"/>
    <property type="match status" value="1"/>
</dbReference>
<dbReference type="InterPro" id="IPR045254">
    <property type="entry name" value="Nit1/2_C-N_Hydrolase"/>
</dbReference>
<evidence type="ECO:0000313" key="3">
    <source>
        <dbReference type="EMBL" id="CEI73274.1"/>
    </source>
</evidence>
<dbReference type="CDD" id="cd07572">
    <property type="entry name" value="nit"/>
    <property type="match status" value="1"/>
</dbReference>
<dbReference type="GO" id="GO:0006528">
    <property type="term" value="P:asparagine metabolic process"/>
    <property type="evidence" value="ECO:0007669"/>
    <property type="project" value="TreeGrafter"/>
</dbReference>
<dbReference type="RefSeq" id="WP_092925204.1">
    <property type="nucleotide sequence ID" value="NZ_FJTZ01000012.1"/>
</dbReference>
<sequence>MIFIKTLVIQIDVNSNKLKNISTIERYINLAINKSKIDLVILPEMFCCPYDNKNFPVYCEVEGGNLYNILSDIAKKYNIYLVAGSIPEKDNSKIYNTSYVFDRCGNKIAKHRKIHLFDISIDTGQKFLESDTLSSGNDVTVFDTEFGKIGLCICYDFRFFEICKIMVDKGAKAIIVPASFNMTTGPIHWELLFKSRAVDNQVYTIGCSSSRNNNSSYISYGNSILVSPFGEVLNRLDEKEGYFIADIDFSYVEKIRNQLPLLKHRRNDLYNVSYTDNSKV</sequence>
<dbReference type="GO" id="GO:0050152">
    <property type="term" value="F:omega-amidase activity"/>
    <property type="evidence" value="ECO:0007669"/>
    <property type="project" value="TreeGrafter"/>
</dbReference>
<dbReference type="KEGG" id="rhom:FRIFI_1741"/>
<dbReference type="PROSITE" id="PS50263">
    <property type="entry name" value="CN_HYDROLASE"/>
    <property type="match status" value="1"/>
</dbReference>
<dbReference type="SUPFAM" id="SSF56317">
    <property type="entry name" value="Carbon-nitrogen hydrolase"/>
    <property type="match status" value="1"/>
</dbReference>
<organism evidence="3 4">
    <name type="scientific">Romboutsia hominis</name>
    <dbReference type="NCBI Taxonomy" id="1507512"/>
    <lineage>
        <taxon>Bacteria</taxon>
        <taxon>Bacillati</taxon>
        <taxon>Bacillota</taxon>
        <taxon>Clostridia</taxon>
        <taxon>Peptostreptococcales</taxon>
        <taxon>Peptostreptococcaceae</taxon>
        <taxon>Romboutsia</taxon>
    </lineage>
</organism>
<evidence type="ECO:0000256" key="1">
    <source>
        <dbReference type="ARBA" id="ARBA00022801"/>
    </source>
</evidence>
<dbReference type="Proteomes" id="UP000245695">
    <property type="component" value="Chromosome 1"/>
</dbReference>
<dbReference type="Pfam" id="PF00795">
    <property type="entry name" value="CN_hydrolase"/>
    <property type="match status" value="1"/>
</dbReference>
<protein>
    <submittedName>
        <fullName evidence="3">Omega-amidase NIT2-B</fullName>
    </submittedName>
</protein>
<dbReference type="PANTHER" id="PTHR23088:SF30">
    <property type="entry name" value="OMEGA-AMIDASE NIT2"/>
    <property type="match status" value="1"/>
</dbReference>
<name>A0A2P2BVT3_9FIRM</name>